<comment type="caution">
    <text evidence="1">The sequence shown here is derived from an EMBL/GenBank/DDBJ whole genome shotgun (WGS) entry which is preliminary data.</text>
</comment>
<evidence type="ECO:0000313" key="2">
    <source>
        <dbReference type="Proteomes" id="UP000580250"/>
    </source>
</evidence>
<dbReference type="Proteomes" id="UP000580250">
    <property type="component" value="Unassembled WGS sequence"/>
</dbReference>
<reference evidence="1 2" key="1">
    <citation type="submission" date="2020-08" db="EMBL/GenBank/DDBJ databases">
        <authorList>
            <person name="Koutsovoulos G."/>
            <person name="Danchin GJ E."/>
        </authorList>
    </citation>
    <scope>NUCLEOTIDE SEQUENCE [LARGE SCALE GENOMIC DNA]</scope>
</reference>
<gene>
    <name evidence="1" type="ORF">MENT_LOCUS33520</name>
</gene>
<organism evidence="1 2">
    <name type="scientific">Meloidogyne enterolobii</name>
    <name type="common">Root-knot nematode worm</name>
    <name type="synonym">Meloidogyne mayaguensis</name>
    <dbReference type="NCBI Taxonomy" id="390850"/>
    <lineage>
        <taxon>Eukaryota</taxon>
        <taxon>Metazoa</taxon>
        <taxon>Ecdysozoa</taxon>
        <taxon>Nematoda</taxon>
        <taxon>Chromadorea</taxon>
        <taxon>Rhabditida</taxon>
        <taxon>Tylenchina</taxon>
        <taxon>Tylenchomorpha</taxon>
        <taxon>Tylenchoidea</taxon>
        <taxon>Meloidogynidae</taxon>
        <taxon>Meloidogyninae</taxon>
        <taxon>Meloidogyne</taxon>
    </lineage>
</organism>
<dbReference type="EMBL" id="CAJEWN010000398">
    <property type="protein sequence ID" value="CAD2181380.1"/>
    <property type="molecule type" value="Genomic_DNA"/>
</dbReference>
<sequence length="127" mass="14983">MDCRGLFLSEDGKLFSRYKRHFVPSDSLAQELIQKWPVYDGSEINDWVKIRKDENSDSDFGVRIFRNKKPVEVEPRYDSFCPIYFQIAADFMKNHVVPSNVCLKMKIRKNGIFVKALERILMVMLLM</sequence>
<dbReference type="AlphaFoldDB" id="A0A6V7W2L1"/>
<evidence type="ECO:0000313" key="1">
    <source>
        <dbReference type="EMBL" id="CAD2181380.1"/>
    </source>
</evidence>
<accession>A0A6V7W2L1</accession>
<protein>
    <submittedName>
        <fullName evidence="1">Uncharacterized protein</fullName>
    </submittedName>
</protein>
<proteinExistence type="predicted"/>
<name>A0A6V7W2L1_MELEN</name>